<evidence type="ECO:0000313" key="9">
    <source>
        <dbReference type="EnsemblMetazoa" id="HelroP145007"/>
    </source>
</evidence>
<dbReference type="Proteomes" id="UP000015101">
    <property type="component" value="Unassembled WGS sequence"/>
</dbReference>
<dbReference type="AlphaFoldDB" id="T1EJI0"/>
<dbReference type="GO" id="GO:0001708">
    <property type="term" value="P:cell fate specification"/>
    <property type="evidence" value="ECO:0000318"/>
    <property type="project" value="GO_Central"/>
</dbReference>
<evidence type="ECO:0000256" key="3">
    <source>
        <dbReference type="ARBA" id="ARBA00023125"/>
    </source>
</evidence>
<dbReference type="PROSITE" id="PS01283">
    <property type="entry name" value="TBOX_1"/>
    <property type="match status" value="1"/>
</dbReference>
<dbReference type="InterPro" id="IPR036960">
    <property type="entry name" value="T-box_sf"/>
</dbReference>
<evidence type="ECO:0000256" key="2">
    <source>
        <dbReference type="ARBA" id="ARBA00023015"/>
    </source>
</evidence>
<dbReference type="EMBL" id="AMQM01003317">
    <property type="status" value="NOT_ANNOTATED_CDS"/>
    <property type="molecule type" value="Genomic_DNA"/>
</dbReference>
<evidence type="ECO:0000256" key="4">
    <source>
        <dbReference type="ARBA" id="ARBA00023163"/>
    </source>
</evidence>
<dbReference type="HOGENOM" id="CLU_014430_3_1_1"/>
<dbReference type="InParanoid" id="T1EJI0"/>
<dbReference type="eggNOG" id="KOG3585">
    <property type="taxonomic scope" value="Eukaryota"/>
</dbReference>
<dbReference type="PRINTS" id="PR00937">
    <property type="entry name" value="TBOX"/>
</dbReference>
<keyword evidence="4" id="KW-0804">Transcription</keyword>
<comment type="caution">
    <text evidence="6">Lacks conserved residue(s) required for the propagation of feature annotation.</text>
</comment>
<dbReference type="SUPFAM" id="SSF49417">
    <property type="entry name" value="p53-like transcription factors"/>
    <property type="match status" value="1"/>
</dbReference>
<dbReference type="Gene3D" id="2.60.40.820">
    <property type="entry name" value="Transcription factor, T-box"/>
    <property type="match status" value="1"/>
</dbReference>
<organism evidence="9 10">
    <name type="scientific">Helobdella robusta</name>
    <name type="common">Californian leech</name>
    <dbReference type="NCBI Taxonomy" id="6412"/>
    <lineage>
        <taxon>Eukaryota</taxon>
        <taxon>Metazoa</taxon>
        <taxon>Spiralia</taxon>
        <taxon>Lophotrochozoa</taxon>
        <taxon>Annelida</taxon>
        <taxon>Clitellata</taxon>
        <taxon>Hirudinea</taxon>
        <taxon>Rhynchobdellida</taxon>
        <taxon>Glossiphoniidae</taxon>
        <taxon>Helobdella</taxon>
    </lineage>
</organism>
<keyword evidence="10" id="KW-1185">Reference proteome</keyword>
<dbReference type="InterPro" id="IPR018186">
    <property type="entry name" value="TF_T-box_CS"/>
</dbReference>
<dbReference type="PANTHER" id="PTHR11267:SF204">
    <property type="entry name" value="SPADETAIL"/>
    <property type="match status" value="1"/>
</dbReference>
<protein>
    <recommendedName>
        <fullName evidence="7">T-box domain-containing protein</fullName>
    </recommendedName>
</protein>
<dbReference type="KEGG" id="hro:HELRODRAFT_145007"/>
<dbReference type="EMBL" id="KB096134">
    <property type="protein sequence ID" value="ESO07893.1"/>
    <property type="molecule type" value="Genomic_DNA"/>
</dbReference>
<name>T1EJI0_HELRO</name>
<evidence type="ECO:0000313" key="10">
    <source>
        <dbReference type="Proteomes" id="UP000015101"/>
    </source>
</evidence>
<dbReference type="GO" id="GO:0000978">
    <property type="term" value="F:RNA polymerase II cis-regulatory region sequence-specific DNA binding"/>
    <property type="evidence" value="ECO:0000318"/>
    <property type="project" value="GO_Central"/>
</dbReference>
<evidence type="ECO:0000256" key="1">
    <source>
        <dbReference type="ARBA" id="ARBA00004123"/>
    </source>
</evidence>
<dbReference type="RefSeq" id="XP_009013682.1">
    <property type="nucleotide sequence ID" value="XM_009015434.1"/>
</dbReference>
<dbReference type="InterPro" id="IPR001699">
    <property type="entry name" value="TF_T-box"/>
</dbReference>
<sequence length="181" mass="21270">LWKKFDVIGTEMIITKSGRRMFPPLKITLNNLDPDVKYAILLDVIQVDQYRYRYHNSRWSSTLHPISLALFPPNNYTTPSLPWLQGKTYVHPDTPSLGSHWMKRSKQEGSVIFNKVKLTNNFLEETGNIPLQSMHKYIPRIHVYKTFIFQETSFIAVTAYQNERITQLKIDHNPFARGFRD</sequence>
<evidence type="ECO:0000256" key="6">
    <source>
        <dbReference type="PROSITE-ProRule" id="PRU00201"/>
    </source>
</evidence>
<evidence type="ECO:0000256" key="5">
    <source>
        <dbReference type="ARBA" id="ARBA00023242"/>
    </source>
</evidence>
<dbReference type="EnsemblMetazoa" id="HelroT145007">
    <property type="protein sequence ID" value="HelroP145007"/>
    <property type="gene ID" value="HelroG145007"/>
</dbReference>
<dbReference type="CTD" id="20196730"/>
<proteinExistence type="predicted"/>
<evidence type="ECO:0000259" key="7">
    <source>
        <dbReference type="PROSITE" id="PS50252"/>
    </source>
</evidence>
<dbReference type="GO" id="GO:0006357">
    <property type="term" value="P:regulation of transcription by RNA polymerase II"/>
    <property type="evidence" value="ECO:0000318"/>
    <property type="project" value="GO_Central"/>
</dbReference>
<keyword evidence="2" id="KW-0805">Transcription regulation</keyword>
<keyword evidence="5 6" id="KW-0539">Nucleus</keyword>
<dbReference type="InterPro" id="IPR008967">
    <property type="entry name" value="p53-like_TF_DNA-bd_sf"/>
</dbReference>
<reference evidence="8 10" key="2">
    <citation type="journal article" date="2013" name="Nature">
        <title>Insights into bilaterian evolution from three spiralian genomes.</title>
        <authorList>
            <person name="Simakov O."/>
            <person name="Marletaz F."/>
            <person name="Cho S.J."/>
            <person name="Edsinger-Gonzales E."/>
            <person name="Havlak P."/>
            <person name="Hellsten U."/>
            <person name="Kuo D.H."/>
            <person name="Larsson T."/>
            <person name="Lv J."/>
            <person name="Arendt D."/>
            <person name="Savage R."/>
            <person name="Osoegawa K."/>
            <person name="de Jong P."/>
            <person name="Grimwood J."/>
            <person name="Chapman J.A."/>
            <person name="Shapiro H."/>
            <person name="Aerts A."/>
            <person name="Otillar R.P."/>
            <person name="Terry A.Y."/>
            <person name="Boore J.L."/>
            <person name="Grigoriev I.V."/>
            <person name="Lindberg D.R."/>
            <person name="Seaver E.C."/>
            <person name="Weisblat D.A."/>
            <person name="Putnam N.H."/>
            <person name="Rokhsar D.S."/>
        </authorList>
    </citation>
    <scope>NUCLEOTIDE SEQUENCE</scope>
</reference>
<dbReference type="OrthoDB" id="7442607at2759"/>
<dbReference type="InterPro" id="IPR046360">
    <property type="entry name" value="T-box_DNA-bd"/>
</dbReference>
<comment type="subcellular location">
    <subcellularLocation>
        <location evidence="1 6">Nucleus</location>
    </subcellularLocation>
</comment>
<reference evidence="9" key="3">
    <citation type="submission" date="2015-06" db="UniProtKB">
        <authorList>
            <consortium name="EnsemblMetazoa"/>
        </authorList>
    </citation>
    <scope>IDENTIFICATION</scope>
</reference>
<dbReference type="GO" id="GO:0005634">
    <property type="term" value="C:nucleus"/>
    <property type="evidence" value="ECO:0000318"/>
    <property type="project" value="GO_Central"/>
</dbReference>
<dbReference type="GO" id="GO:0000981">
    <property type="term" value="F:DNA-binding transcription factor activity, RNA polymerase II-specific"/>
    <property type="evidence" value="ECO:0000318"/>
    <property type="project" value="GO_Central"/>
</dbReference>
<feature type="domain" description="T-box" evidence="7">
    <location>
        <begin position="1"/>
        <end position="181"/>
    </location>
</feature>
<dbReference type="GO" id="GO:0000785">
    <property type="term" value="C:chromatin"/>
    <property type="evidence" value="ECO:0000318"/>
    <property type="project" value="GO_Central"/>
</dbReference>
<dbReference type="GeneID" id="20196730"/>
<accession>T1EJI0</accession>
<keyword evidence="3 6" id="KW-0238">DNA-binding</keyword>
<dbReference type="SMART" id="SM00425">
    <property type="entry name" value="TBOX"/>
    <property type="match status" value="1"/>
</dbReference>
<dbReference type="Pfam" id="PF00907">
    <property type="entry name" value="T-box"/>
    <property type="match status" value="1"/>
</dbReference>
<evidence type="ECO:0000313" key="8">
    <source>
        <dbReference type="EMBL" id="ESO07893.1"/>
    </source>
</evidence>
<dbReference type="OMA" id="NRIGTEM"/>
<dbReference type="GO" id="GO:0045893">
    <property type="term" value="P:positive regulation of DNA-templated transcription"/>
    <property type="evidence" value="ECO:0007669"/>
    <property type="project" value="InterPro"/>
</dbReference>
<dbReference type="PANTHER" id="PTHR11267">
    <property type="entry name" value="T-BOX PROTEIN-RELATED"/>
    <property type="match status" value="1"/>
</dbReference>
<gene>
    <name evidence="9" type="primary">20196730</name>
    <name evidence="8" type="ORF">HELRODRAFT_145007</name>
</gene>
<dbReference type="PROSITE" id="PS50252">
    <property type="entry name" value="TBOX_3"/>
    <property type="match status" value="1"/>
</dbReference>
<reference evidence="10" key="1">
    <citation type="submission" date="2012-12" db="EMBL/GenBank/DDBJ databases">
        <authorList>
            <person name="Hellsten U."/>
            <person name="Grimwood J."/>
            <person name="Chapman J.A."/>
            <person name="Shapiro H."/>
            <person name="Aerts A."/>
            <person name="Otillar R.P."/>
            <person name="Terry A.Y."/>
            <person name="Boore J.L."/>
            <person name="Simakov O."/>
            <person name="Marletaz F."/>
            <person name="Cho S.-J."/>
            <person name="Edsinger-Gonzales E."/>
            <person name="Havlak P."/>
            <person name="Kuo D.-H."/>
            <person name="Larsson T."/>
            <person name="Lv J."/>
            <person name="Arendt D."/>
            <person name="Savage R."/>
            <person name="Osoegawa K."/>
            <person name="de Jong P."/>
            <person name="Lindberg D.R."/>
            <person name="Seaver E.C."/>
            <person name="Weisblat D.A."/>
            <person name="Putnam N.H."/>
            <person name="Grigoriev I.V."/>
            <person name="Rokhsar D.S."/>
        </authorList>
    </citation>
    <scope>NUCLEOTIDE SEQUENCE</scope>
</reference>